<dbReference type="Proteomes" id="UP000249464">
    <property type="component" value="Unassembled WGS sequence"/>
</dbReference>
<sequence length="48" mass="5305">MISPCDLIEPVWHPCGCHMARPYRAIKRSLLLPYGCTRAAIGLPNPDA</sequence>
<keyword evidence="2" id="KW-1185">Reference proteome</keyword>
<protein>
    <submittedName>
        <fullName evidence="1">BQ5605_C001g00438 protein</fullName>
    </submittedName>
</protein>
<organism evidence="1 2">
    <name type="scientific">Microbotryum silenes-dioicae</name>
    <dbReference type="NCBI Taxonomy" id="796604"/>
    <lineage>
        <taxon>Eukaryota</taxon>
        <taxon>Fungi</taxon>
        <taxon>Dikarya</taxon>
        <taxon>Basidiomycota</taxon>
        <taxon>Pucciniomycotina</taxon>
        <taxon>Microbotryomycetes</taxon>
        <taxon>Microbotryales</taxon>
        <taxon>Microbotryaceae</taxon>
        <taxon>Microbotryum</taxon>
    </lineage>
</organism>
<evidence type="ECO:0000313" key="1">
    <source>
        <dbReference type="EMBL" id="SGY46477.1"/>
    </source>
</evidence>
<dbReference type="EMBL" id="FQNC01000043">
    <property type="protein sequence ID" value="SGY46477.1"/>
    <property type="molecule type" value="Genomic_DNA"/>
</dbReference>
<accession>A0A2X0M7C0</accession>
<evidence type="ECO:0000313" key="2">
    <source>
        <dbReference type="Proteomes" id="UP000249464"/>
    </source>
</evidence>
<dbReference type="AlphaFoldDB" id="A0A2X0M7C0"/>
<gene>
    <name evidence="1" type="primary">BQ5605_C001g00438</name>
    <name evidence="1" type="ORF">BQ5605_C001G00438</name>
</gene>
<name>A0A2X0M7C0_9BASI</name>
<proteinExistence type="predicted"/>
<reference evidence="1 2" key="1">
    <citation type="submission" date="2016-11" db="EMBL/GenBank/DDBJ databases">
        <authorList>
            <person name="Jaros S."/>
            <person name="Januszkiewicz K."/>
            <person name="Wedrychowicz H."/>
        </authorList>
    </citation>
    <scope>NUCLEOTIDE SEQUENCE [LARGE SCALE GENOMIC DNA]</scope>
</reference>